<sequence>MGKAGFCLITVEGVELVRRNNIEFPTHVVGLFPVPEKVMSCLMTSFYHDRFRFNLMLTDFNSCNIL</sequence>
<accession>A0AAV4NTN8</accession>
<gene>
    <name evidence="1" type="ORF">CEXT_785331</name>
</gene>
<name>A0AAV4NTN8_CAEEX</name>
<keyword evidence="2" id="KW-1185">Reference proteome</keyword>
<dbReference type="AlphaFoldDB" id="A0AAV4NTN8"/>
<proteinExistence type="predicted"/>
<organism evidence="1 2">
    <name type="scientific">Caerostris extrusa</name>
    <name type="common">Bark spider</name>
    <name type="synonym">Caerostris bankana</name>
    <dbReference type="NCBI Taxonomy" id="172846"/>
    <lineage>
        <taxon>Eukaryota</taxon>
        <taxon>Metazoa</taxon>
        <taxon>Ecdysozoa</taxon>
        <taxon>Arthropoda</taxon>
        <taxon>Chelicerata</taxon>
        <taxon>Arachnida</taxon>
        <taxon>Araneae</taxon>
        <taxon>Araneomorphae</taxon>
        <taxon>Entelegynae</taxon>
        <taxon>Araneoidea</taxon>
        <taxon>Araneidae</taxon>
        <taxon>Caerostris</taxon>
    </lineage>
</organism>
<reference evidence="1 2" key="1">
    <citation type="submission" date="2021-06" db="EMBL/GenBank/DDBJ databases">
        <title>Caerostris extrusa draft genome.</title>
        <authorList>
            <person name="Kono N."/>
            <person name="Arakawa K."/>
        </authorList>
    </citation>
    <scope>NUCLEOTIDE SEQUENCE [LARGE SCALE GENOMIC DNA]</scope>
</reference>
<evidence type="ECO:0000313" key="2">
    <source>
        <dbReference type="Proteomes" id="UP001054945"/>
    </source>
</evidence>
<protein>
    <submittedName>
        <fullName evidence="1">Uncharacterized protein</fullName>
    </submittedName>
</protein>
<comment type="caution">
    <text evidence="1">The sequence shown here is derived from an EMBL/GenBank/DDBJ whole genome shotgun (WGS) entry which is preliminary data.</text>
</comment>
<dbReference type="Proteomes" id="UP001054945">
    <property type="component" value="Unassembled WGS sequence"/>
</dbReference>
<evidence type="ECO:0000313" key="1">
    <source>
        <dbReference type="EMBL" id="GIX88222.1"/>
    </source>
</evidence>
<dbReference type="EMBL" id="BPLR01021305">
    <property type="protein sequence ID" value="GIX88222.1"/>
    <property type="molecule type" value="Genomic_DNA"/>
</dbReference>